<dbReference type="NCBIfam" id="TIGR01536">
    <property type="entry name" value="asn_synth_AEB"/>
    <property type="match status" value="1"/>
</dbReference>
<evidence type="ECO:0000313" key="13">
    <source>
        <dbReference type="Proteomes" id="UP000002216"/>
    </source>
</evidence>
<feature type="binding site" evidence="9">
    <location>
        <position position="94"/>
    </location>
    <ligand>
        <name>L-glutamine</name>
        <dbReference type="ChEBI" id="CHEBI:58359"/>
    </ligand>
</feature>
<dbReference type="SUPFAM" id="SSF52402">
    <property type="entry name" value="Adenine nucleotide alpha hydrolases-like"/>
    <property type="match status" value="1"/>
</dbReference>
<dbReference type="CDD" id="cd00712">
    <property type="entry name" value="AsnB"/>
    <property type="match status" value="1"/>
</dbReference>
<proteinExistence type="inferred from homology"/>
<organism evidence="12 13">
    <name type="scientific">Desulfomicrobium baculatum (strain DSM 4028 / VKM B-1378 / X)</name>
    <name type="common">Desulfovibrio baculatus</name>
    <dbReference type="NCBI Taxonomy" id="525897"/>
    <lineage>
        <taxon>Bacteria</taxon>
        <taxon>Pseudomonadati</taxon>
        <taxon>Thermodesulfobacteriota</taxon>
        <taxon>Desulfovibrionia</taxon>
        <taxon>Desulfovibrionales</taxon>
        <taxon>Desulfomicrobiaceae</taxon>
        <taxon>Desulfomicrobium</taxon>
    </lineage>
</organism>
<evidence type="ECO:0000256" key="1">
    <source>
        <dbReference type="ARBA" id="ARBA00005187"/>
    </source>
</evidence>
<dbReference type="KEGG" id="dba:Dbac_0125"/>
<dbReference type="GO" id="GO:0006529">
    <property type="term" value="P:asparagine biosynthetic process"/>
    <property type="evidence" value="ECO:0007669"/>
    <property type="project" value="UniProtKB-KW"/>
</dbReference>
<dbReference type="InterPro" id="IPR033738">
    <property type="entry name" value="AsnB_N"/>
</dbReference>
<comment type="pathway">
    <text evidence="1">Amino-acid biosynthesis; L-asparagine biosynthesis; L-asparagine from L-aspartate (L-Gln route): step 1/1.</text>
</comment>
<evidence type="ECO:0000256" key="4">
    <source>
        <dbReference type="ARBA" id="ARBA00022741"/>
    </source>
</evidence>
<keyword evidence="4 9" id="KW-0547">Nucleotide-binding</keyword>
<dbReference type="RefSeq" id="WP_012805338.1">
    <property type="nucleotide sequence ID" value="NC_013173.1"/>
</dbReference>
<dbReference type="STRING" id="525897.Dbac_0125"/>
<evidence type="ECO:0000256" key="3">
    <source>
        <dbReference type="ARBA" id="ARBA00012737"/>
    </source>
</evidence>
<reference evidence="12 13" key="1">
    <citation type="journal article" date="2009" name="Stand. Genomic Sci.">
        <title>Complete genome sequence of Desulfomicrobium baculatum type strain (X).</title>
        <authorList>
            <person name="Copeland A."/>
            <person name="Spring S."/>
            <person name="Goker M."/>
            <person name="Schneider S."/>
            <person name="Lapidus A."/>
            <person name="Del Rio T.G."/>
            <person name="Tice H."/>
            <person name="Cheng J.F."/>
            <person name="Chen F."/>
            <person name="Nolan M."/>
            <person name="Bruce D."/>
            <person name="Goodwin L."/>
            <person name="Pitluck S."/>
            <person name="Ivanova N."/>
            <person name="Mavrommatis K."/>
            <person name="Ovchinnikova G."/>
            <person name="Pati A."/>
            <person name="Chen A."/>
            <person name="Palaniappan K."/>
            <person name="Land M."/>
            <person name="Hauser L."/>
            <person name="Chang Y.J."/>
            <person name="Jeffries C.C."/>
            <person name="Meincke L."/>
            <person name="Sims D."/>
            <person name="Brettin T."/>
            <person name="Detter J.C."/>
            <person name="Han C."/>
            <person name="Chain P."/>
            <person name="Bristow J."/>
            <person name="Eisen J.A."/>
            <person name="Markowitz V."/>
            <person name="Hugenholtz P."/>
            <person name="Kyrpides N.C."/>
            <person name="Klenk H.P."/>
            <person name="Lucas S."/>
        </authorList>
    </citation>
    <scope>NUCLEOTIDE SEQUENCE [LARGE SCALE GENOMIC DNA]</scope>
    <source>
        <strain evidence="13">DSM 4028 / VKM B-1378 / X</strain>
    </source>
</reference>
<dbReference type="GO" id="GO:0004066">
    <property type="term" value="F:asparagine synthase (glutamine-hydrolyzing) activity"/>
    <property type="evidence" value="ECO:0007669"/>
    <property type="project" value="UniProtKB-EC"/>
</dbReference>
<dbReference type="eggNOG" id="COG0367">
    <property type="taxonomic scope" value="Bacteria"/>
</dbReference>
<evidence type="ECO:0000259" key="11">
    <source>
        <dbReference type="PROSITE" id="PS51278"/>
    </source>
</evidence>
<protein>
    <recommendedName>
        <fullName evidence="3">asparagine synthase (glutamine-hydrolyzing)</fullName>
        <ecNumber evidence="3">6.3.5.4</ecNumber>
    </recommendedName>
</protein>
<evidence type="ECO:0000256" key="9">
    <source>
        <dbReference type="PIRSR" id="PIRSR001589-2"/>
    </source>
</evidence>
<keyword evidence="8" id="KW-0061">Asparagine biosynthesis</keyword>
<keyword evidence="13" id="KW-1185">Reference proteome</keyword>
<dbReference type="Pfam" id="PF00733">
    <property type="entry name" value="Asn_synthase"/>
    <property type="match status" value="1"/>
</dbReference>
<dbReference type="PANTHER" id="PTHR43284:SF1">
    <property type="entry name" value="ASPARAGINE SYNTHETASE"/>
    <property type="match status" value="1"/>
</dbReference>
<dbReference type="InterPro" id="IPR001962">
    <property type="entry name" value="Asn_synthase"/>
</dbReference>
<dbReference type="InterPro" id="IPR051786">
    <property type="entry name" value="ASN_synthetase/amidase"/>
</dbReference>
<evidence type="ECO:0000256" key="8">
    <source>
        <dbReference type="PIRSR" id="PIRSR001589-1"/>
    </source>
</evidence>
<comment type="similarity">
    <text evidence="2">Belongs to the asparagine synthetase family.</text>
</comment>
<sequence>MCGIAGIAGKHARRFSPALVAMREAIAHRGPDAQGEQFFENCALGHTRLSIIDLSTGDQPFAYGKNISVVFNGELYGYKELRARLSVPLRSTSDTELIPALYTLYGVACVPRLPGMFAFALWDDREQRLLCARDRFGEKPLYYAHTDDGSLVFASEIKAIIRSGLVRPVINRTAVANFLTLRYVPEGMTIYRDVHSLPPGHALVHENDNTTVFPYWQPPAPMEHPPSPEEAAEEFRTLMTRAVRGCLVADVEVGLLLSGGLDSTTIAAHAVREMPLRSFAFGFAGPRDERPFAREVAIAYGLDHVELADDVLDLPAMLMTLCRVYDEPFADSSALPTYMLCRRVREHVKVALTGDGGDELLAGYDYWYGPLAGATDPQGGRVGWSRSAERHWADVTHFSEAEIADMQLPRVQRPRIVHASGSVDDAMRLDIATFLPADILKKIDRAAMAHGLELRAPFLDNELASFLISLPWQFKTDGTRHKIIMRQAFAEIWPESIRRRGKQGFGTSVRDWLLHPDMQPLRAYYLLGRKRRIRSLLPGEQVDRHATNTAHKGWHMLVLAAWLEHSPWELG</sequence>
<comment type="catalytic activity">
    <reaction evidence="7">
        <text>L-aspartate + L-glutamine + ATP + H2O = L-asparagine + L-glutamate + AMP + diphosphate + H(+)</text>
        <dbReference type="Rhea" id="RHEA:12228"/>
        <dbReference type="ChEBI" id="CHEBI:15377"/>
        <dbReference type="ChEBI" id="CHEBI:15378"/>
        <dbReference type="ChEBI" id="CHEBI:29985"/>
        <dbReference type="ChEBI" id="CHEBI:29991"/>
        <dbReference type="ChEBI" id="CHEBI:30616"/>
        <dbReference type="ChEBI" id="CHEBI:33019"/>
        <dbReference type="ChEBI" id="CHEBI:58048"/>
        <dbReference type="ChEBI" id="CHEBI:58359"/>
        <dbReference type="ChEBI" id="CHEBI:456215"/>
        <dbReference type="EC" id="6.3.5.4"/>
    </reaction>
</comment>
<dbReference type="InterPro" id="IPR014729">
    <property type="entry name" value="Rossmann-like_a/b/a_fold"/>
</dbReference>
<dbReference type="PROSITE" id="PS51278">
    <property type="entry name" value="GATASE_TYPE_2"/>
    <property type="match status" value="1"/>
</dbReference>
<dbReference type="PIRSF" id="PIRSF001589">
    <property type="entry name" value="Asn_synthetase_glu-h"/>
    <property type="match status" value="1"/>
</dbReference>
<evidence type="ECO:0000256" key="5">
    <source>
        <dbReference type="ARBA" id="ARBA00022840"/>
    </source>
</evidence>
<dbReference type="GO" id="GO:0005524">
    <property type="term" value="F:ATP binding"/>
    <property type="evidence" value="ECO:0007669"/>
    <property type="project" value="UniProtKB-KW"/>
</dbReference>
<dbReference type="InterPro" id="IPR017932">
    <property type="entry name" value="GATase_2_dom"/>
</dbReference>
<keyword evidence="12" id="KW-0436">Ligase</keyword>
<dbReference type="AlphaFoldDB" id="C7LT29"/>
<keyword evidence="8" id="KW-0028">Amino-acid biosynthesis</keyword>
<dbReference type="EMBL" id="CP001629">
    <property type="protein sequence ID" value="ACU88253.1"/>
    <property type="molecule type" value="Genomic_DNA"/>
</dbReference>
<keyword evidence="6 8" id="KW-0315">Glutamine amidotransferase</keyword>
<keyword evidence="5 9" id="KW-0067">ATP-binding</keyword>
<feature type="active site" description="For GATase activity" evidence="8">
    <location>
        <position position="2"/>
    </location>
</feature>
<dbReference type="PANTHER" id="PTHR43284">
    <property type="entry name" value="ASPARAGINE SYNTHETASE (GLUTAMINE-HYDROLYZING)"/>
    <property type="match status" value="1"/>
</dbReference>
<evidence type="ECO:0000256" key="7">
    <source>
        <dbReference type="ARBA" id="ARBA00048741"/>
    </source>
</evidence>
<dbReference type="CDD" id="cd01991">
    <property type="entry name" value="Asn_synthase_B_C"/>
    <property type="match status" value="1"/>
</dbReference>
<dbReference type="Proteomes" id="UP000002216">
    <property type="component" value="Chromosome"/>
</dbReference>
<feature type="domain" description="Glutamine amidotransferase type-2" evidence="11">
    <location>
        <begin position="2"/>
        <end position="208"/>
    </location>
</feature>
<feature type="binding site" evidence="9">
    <location>
        <position position="256"/>
    </location>
    <ligand>
        <name>ATP</name>
        <dbReference type="ChEBI" id="CHEBI:30616"/>
    </ligand>
</feature>
<dbReference type="Pfam" id="PF13537">
    <property type="entry name" value="GATase_7"/>
    <property type="match status" value="1"/>
</dbReference>
<dbReference type="SUPFAM" id="SSF56235">
    <property type="entry name" value="N-terminal nucleophile aminohydrolases (Ntn hydrolases)"/>
    <property type="match status" value="1"/>
</dbReference>
<dbReference type="MEROPS" id="C44.001"/>
<evidence type="ECO:0000256" key="10">
    <source>
        <dbReference type="PIRSR" id="PIRSR001589-3"/>
    </source>
</evidence>
<feature type="site" description="Important for beta-aspartyl-AMP intermediate formation" evidence="10">
    <location>
        <position position="355"/>
    </location>
</feature>
<dbReference type="HOGENOM" id="CLU_014658_3_1_7"/>
<dbReference type="OrthoDB" id="9763290at2"/>
<name>C7LT29_DESBD</name>
<evidence type="ECO:0000256" key="2">
    <source>
        <dbReference type="ARBA" id="ARBA00005752"/>
    </source>
</evidence>
<evidence type="ECO:0000313" key="12">
    <source>
        <dbReference type="EMBL" id="ACU88253.1"/>
    </source>
</evidence>
<dbReference type="Gene3D" id="3.40.50.620">
    <property type="entry name" value="HUPs"/>
    <property type="match status" value="1"/>
</dbReference>
<dbReference type="InterPro" id="IPR006426">
    <property type="entry name" value="Asn_synth_AEB"/>
</dbReference>
<dbReference type="Gene3D" id="3.60.20.10">
    <property type="entry name" value="Glutamine Phosphoribosylpyrophosphate, subunit 1, domain 1"/>
    <property type="match status" value="1"/>
</dbReference>
<gene>
    <name evidence="12" type="ordered locus">Dbac_0125</name>
</gene>
<dbReference type="GO" id="GO:0005829">
    <property type="term" value="C:cytosol"/>
    <property type="evidence" value="ECO:0007669"/>
    <property type="project" value="TreeGrafter"/>
</dbReference>
<dbReference type="InterPro" id="IPR029055">
    <property type="entry name" value="Ntn_hydrolases_N"/>
</dbReference>
<dbReference type="EC" id="6.3.5.4" evidence="3"/>
<accession>C7LT29</accession>
<evidence type="ECO:0000256" key="6">
    <source>
        <dbReference type="ARBA" id="ARBA00022962"/>
    </source>
</evidence>